<evidence type="ECO:0000313" key="2">
    <source>
        <dbReference type="EMBL" id="WSD14447.1"/>
    </source>
</evidence>
<dbReference type="RefSeq" id="WP_326759090.1">
    <property type="nucleotide sequence ID" value="NZ_CP109135.1"/>
</dbReference>
<feature type="domain" description="HTH luxR-type" evidence="1">
    <location>
        <begin position="84"/>
        <end position="141"/>
    </location>
</feature>
<name>A0ABZ1HA49_STRPH</name>
<proteinExistence type="predicted"/>
<dbReference type="SUPFAM" id="SSF46894">
    <property type="entry name" value="C-terminal effector domain of the bipartite response regulators"/>
    <property type="match status" value="2"/>
</dbReference>
<organism evidence="2 3">
    <name type="scientific">Streptomyces phaeochromogenes</name>
    <dbReference type="NCBI Taxonomy" id="1923"/>
    <lineage>
        <taxon>Bacteria</taxon>
        <taxon>Bacillati</taxon>
        <taxon>Actinomycetota</taxon>
        <taxon>Actinomycetes</taxon>
        <taxon>Kitasatosporales</taxon>
        <taxon>Streptomycetaceae</taxon>
        <taxon>Streptomyces</taxon>
        <taxon>Streptomyces phaeochromogenes group</taxon>
    </lineage>
</organism>
<evidence type="ECO:0000259" key="1">
    <source>
        <dbReference type="SMART" id="SM00421"/>
    </source>
</evidence>
<gene>
    <name evidence="2" type="ORF">OHB35_15030</name>
</gene>
<dbReference type="InterPro" id="IPR016032">
    <property type="entry name" value="Sig_transdc_resp-reg_C-effctor"/>
</dbReference>
<dbReference type="SMART" id="SM00421">
    <property type="entry name" value="HTH_LUXR"/>
    <property type="match status" value="2"/>
</dbReference>
<reference evidence="2 3" key="1">
    <citation type="submission" date="2022-10" db="EMBL/GenBank/DDBJ databases">
        <title>The complete genomes of actinobacterial strains from the NBC collection.</title>
        <authorList>
            <person name="Joergensen T.S."/>
            <person name="Alvarez Arevalo M."/>
            <person name="Sterndorff E.B."/>
            <person name="Faurdal D."/>
            <person name="Vuksanovic O."/>
            <person name="Mourched A.-S."/>
            <person name="Charusanti P."/>
            <person name="Shaw S."/>
            <person name="Blin K."/>
            <person name="Weber T."/>
        </authorList>
    </citation>
    <scope>NUCLEOTIDE SEQUENCE [LARGE SCALE GENOMIC DNA]</scope>
    <source>
        <strain evidence="2 3">NBC 01752</strain>
    </source>
</reference>
<dbReference type="EMBL" id="CP109135">
    <property type="protein sequence ID" value="WSD14447.1"/>
    <property type="molecule type" value="Genomic_DNA"/>
</dbReference>
<accession>A0ABZ1HA49</accession>
<feature type="domain" description="HTH luxR-type" evidence="1">
    <location>
        <begin position="12"/>
        <end position="69"/>
    </location>
</feature>
<sequence length="184" mass="20014">MSAEPGRPPVALLPLTPAQIRIAQKIADGKNTDTITKELSIAAGTITVQMQHCGQKLGVRGRAAIIHAGFVTEQLQRPDKVPFPGAFSPPEIETWRMVAIGATTKQISVRSSISRDRAQKRIRALRKRVNAANDPHLVTLGWAYDVLDESLVDMASGTVLRVPIRRWPAHAAVSVALGKLPTHR</sequence>
<protein>
    <submittedName>
        <fullName evidence="2">LuxR C-terminal-related transcriptional regulator</fullName>
    </submittedName>
</protein>
<evidence type="ECO:0000313" key="3">
    <source>
        <dbReference type="Proteomes" id="UP001340816"/>
    </source>
</evidence>
<dbReference type="InterPro" id="IPR000792">
    <property type="entry name" value="Tscrpt_reg_LuxR_C"/>
</dbReference>
<dbReference type="Gene3D" id="1.10.10.10">
    <property type="entry name" value="Winged helix-like DNA-binding domain superfamily/Winged helix DNA-binding domain"/>
    <property type="match status" value="1"/>
</dbReference>
<dbReference type="Proteomes" id="UP001340816">
    <property type="component" value="Chromosome"/>
</dbReference>
<keyword evidence="3" id="KW-1185">Reference proteome</keyword>
<dbReference type="Pfam" id="PF00196">
    <property type="entry name" value="GerE"/>
    <property type="match status" value="1"/>
</dbReference>
<dbReference type="InterPro" id="IPR036388">
    <property type="entry name" value="WH-like_DNA-bd_sf"/>
</dbReference>